<reference evidence="12" key="1">
    <citation type="submission" date="2021-08" db="EMBL/GenBank/DDBJ databases">
        <title>WGS assembly of Ceratopteris richardii.</title>
        <authorList>
            <person name="Marchant D.B."/>
            <person name="Chen G."/>
            <person name="Jenkins J."/>
            <person name="Shu S."/>
            <person name="Leebens-Mack J."/>
            <person name="Grimwood J."/>
            <person name="Schmutz J."/>
            <person name="Soltis P."/>
            <person name="Soltis D."/>
            <person name="Chen Z.-H."/>
        </authorList>
    </citation>
    <scope>NUCLEOTIDE SEQUENCE</scope>
    <source>
        <strain evidence="12">Whitten #5841</strain>
        <tissue evidence="12">Leaf</tissue>
    </source>
</reference>
<dbReference type="AlphaFoldDB" id="A0A8T2V171"/>
<dbReference type="GO" id="GO:0004674">
    <property type="term" value="F:protein serine/threonine kinase activity"/>
    <property type="evidence" value="ECO:0007669"/>
    <property type="project" value="UniProtKB-KW"/>
</dbReference>
<accession>A0A8T2V171</accession>
<dbReference type="PROSITE" id="PS50011">
    <property type="entry name" value="PROTEIN_KINASE_DOM"/>
    <property type="match status" value="1"/>
</dbReference>
<dbReference type="Proteomes" id="UP000825935">
    <property type="component" value="Chromosome 4"/>
</dbReference>
<evidence type="ECO:0000256" key="9">
    <source>
        <dbReference type="RuleBase" id="RU000304"/>
    </source>
</evidence>
<feature type="binding site" evidence="8">
    <location>
        <position position="34"/>
    </location>
    <ligand>
        <name>ATP</name>
        <dbReference type="ChEBI" id="CHEBI:30616"/>
    </ligand>
</feature>
<dbReference type="InterPro" id="IPR008271">
    <property type="entry name" value="Ser/Thr_kinase_AS"/>
</dbReference>
<dbReference type="EMBL" id="CM035409">
    <property type="protein sequence ID" value="KAH7439526.1"/>
    <property type="molecule type" value="Genomic_DNA"/>
</dbReference>
<evidence type="ECO:0000256" key="2">
    <source>
        <dbReference type="ARBA" id="ARBA00022527"/>
    </source>
</evidence>
<dbReference type="OrthoDB" id="2158884at2759"/>
<gene>
    <name evidence="12" type="ORF">KP509_04G065700</name>
</gene>
<dbReference type="SMART" id="SM00220">
    <property type="entry name" value="S_TKc"/>
    <property type="match status" value="1"/>
</dbReference>
<evidence type="ECO:0000256" key="5">
    <source>
        <dbReference type="ARBA" id="ARBA00022741"/>
    </source>
</evidence>
<dbReference type="InterPro" id="IPR011009">
    <property type="entry name" value="Kinase-like_dom_sf"/>
</dbReference>
<dbReference type="OMA" id="LYRICQV"/>
<dbReference type="PROSITE" id="PS00108">
    <property type="entry name" value="PROTEIN_KINASE_ST"/>
    <property type="match status" value="1"/>
</dbReference>
<feature type="domain" description="Protein kinase" evidence="11">
    <location>
        <begin position="4"/>
        <end position="284"/>
    </location>
</feature>
<dbReference type="SUPFAM" id="SSF56112">
    <property type="entry name" value="Protein kinase-like (PK-like)"/>
    <property type="match status" value="1"/>
</dbReference>
<keyword evidence="7 8" id="KW-0067">ATP-binding</keyword>
<dbReference type="Gene3D" id="3.30.200.20">
    <property type="entry name" value="Phosphorylase Kinase, domain 1"/>
    <property type="match status" value="1"/>
</dbReference>
<evidence type="ECO:0000256" key="7">
    <source>
        <dbReference type="ARBA" id="ARBA00022840"/>
    </source>
</evidence>
<dbReference type="InterPro" id="IPR000719">
    <property type="entry name" value="Prot_kinase_dom"/>
</dbReference>
<keyword evidence="2 9" id="KW-0723">Serine/threonine-protein kinase</keyword>
<keyword evidence="6" id="KW-0418">Kinase</keyword>
<keyword evidence="5 8" id="KW-0547">Nucleotide-binding</keyword>
<keyword evidence="3" id="KW-0597">Phosphoprotein</keyword>
<evidence type="ECO:0000256" key="1">
    <source>
        <dbReference type="ARBA" id="ARBA00006485"/>
    </source>
</evidence>
<sequence length="450" mass="51031">MDTYKLIRQVGDGTYGSVSKAINRKTNEIVAVKKMKKKFYSWEECLNLREVKSLQKLSHPNIIKLREVIRERDQLYFIFEYMEYNMYQIMKDKQEPFSESKVRNWCHQVLLALAYMHDHGYFHRDLKPENLLITRDVVKVADFGLAREVNSQPPFTDYVSTRWYRAPEVILQASSYDAAIDMWAVGAIMAELFTLSPLFPGESSETDEIYKICSVIGTPNSQTWPEGMQLADALRFTFPECPQAYLSDIIPCASVEAINLISALCSWDPHRRPTAIEALKHPFFQVVSQIPKSVHPHGQSLTKMLLTQDDAVVPLDGCKNLIRAVKNITPKKQVLAKVNGSQHKAQQHIKLEPASVSVYCSRGISNCHPSKDSSAGDLVRSPRQVISNLGKLVHTKSESWRSSPVSVHQLKGRFNGKTFPEPMGVSSPGSVKRYNAASTQRESHIRRALH</sequence>
<keyword evidence="13" id="KW-1185">Reference proteome</keyword>
<dbReference type="EMBL" id="CM035409">
    <property type="protein sequence ID" value="KAH7439525.1"/>
    <property type="molecule type" value="Genomic_DNA"/>
</dbReference>
<keyword evidence="4" id="KW-0808">Transferase</keyword>
<dbReference type="CDD" id="cd07830">
    <property type="entry name" value="STKc_MAK_like"/>
    <property type="match status" value="1"/>
</dbReference>
<organism evidence="12 13">
    <name type="scientific">Ceratopteris richardii</name>
    <name type="common">Triangle waterfern</name>
    <dbReference type="NCBI Taxonomy" id="49495"/>
    <lineage>
        <taxon>Eukaryota</taxon>
        <taxon>Viridiplantae</taxon>
        <taxon>Streptophyta</taxon>
        <taxon>Embryophyta</taxon>
        <taxon>Tracheophyta</taxon>
        <taxon>Polypodiopsida</taxon>
        <taxon>Polypodiidae</taxon>
        <taxon>Polypodiales</taxon>
        <taxon>Pteridineae</taxon>
        <taxon>Pteridaceae</taxon>
        <taxon>Parkerioideae</taxon>
        <taxon>Ceratopteris</taxon>
    </lineage>
</organism>
<dbReference type="FunFam" id="1.10.510.10:FF:000104">
    <property type="entry name" value="serine/threonine-protein kinase MAK isoform X1"/>
    <property type="match status" value="1"/>
</dbReference>
<evidence type="ECO:0000256" key="8">
    <source>
        <dbReference type="PROSITE-ProRule" id="PRU10141"/>
    </source>
</evidence>
<protein>
    <recommendedName>
        <fullName evidence="11">Protein kinase domain-containing protein</fullName>
    </recommendedName>
</protein>
<dbReference type="InterPro" id="IPR050117">
    <property type="entry name" value="MAPK"/>
</dbReference>
<evidence type="ECO:0000313" key="13">
    <source>
        <dbReference type="Proteomes" id="UP000825935"/>
    </source>
</evidence>
<evidence type="ECO:0000256" key="10">
    <source>
        <dbReference type="SAM" id="MobiDB-lite"/>
    </source>
</evidence>
<evidence type="ECO:0000259" key="11">
    <source>
        <dbReference type="PROSITE" id="PS50011"/>
    </source>
</evidence>
<dbReference type="Pfam" id="PF00069">
    <property type="entry name" value="Pkinase"/>
    <property type="match status" value="1"/>
</dbReference>
<comment type="similarity">
    <text evidence="1">Belongs to the protein kinase superfamily. CMGC Ser/Thr protein kinase family. CDC2/CDKX subfamily.</text>
</comment>
<proteinExistence type="inferred from homology"/>
<evidence type="ECO:0000256" key="4">
    <source>
        <dbReference type="ARBA" id="ARBA00022679"/>
    </source>
</evidence>
<dbReference type="PANTHER" id="PTHR24055">
    <property type="entry name" value="MITOGEN-ACTIVATED PROTEIN KINASE"/>
    <property type="match status" value="1"/>
</dbReference>
<dbReference type="FunFam" id="3.30.200.20:FF:000335">
    <property type="entry name" value="Serine/threonine-protein kinase MHK"/>
    <property type="match status" value="1"/>
</dbReference>
<dbReference type="GO" id="GO:0005524">
    <property type="term" value="F:ATP binding"/>
    <property type="evidence" value="ECO:0007669"/>
    <property type="project" value="UniProtKB-UniRule"/>
</dbReference>
<dbReference type="InterPro" id="IPR017441">
    <property type="entry name" value="Protein_kinase_ATP_BS"/>
</dbReference>
<evidence type="ECO:0000256" key="3">
    <source>
        <dbReference type="ARBA" id="ARBA00022553"/>
    </source>
</evidence>
<evidence type="ECO:0000313" key="12">
    <source>
        <dbReference type="EMBL" id="KAH7439525.1"/>
    </source>
</evidence>
<feature type="region of interest" description="Disordered" evidence="10">
    <location>
        <begin position="413"/>
        <end position="450"/>
    </location>
</feature>
<feature type="compositionally biased region" description="Basic and acidic residues" evidence="10">
    <location>
        <begin position="441"/>
        <end position="450"/>
    </location>
</feature>
<comment type="caution">
    <text evidence="12">The sequence shown here is derived from an EMBL/GenBank/DDBJ whole genome shotgun (WGS) entry which is preliminary data.</text>
</comment>
<dbReference type="Gene3D" id="1.10.510.10">
    <property type="entry name" value="Transferase(Phosphotransferase) domain 1"/>
    <property type="match status" value="1"/>
</dbReference>
<name>A0A8T2V171_CERRI</name>
<dbReference type="PROSITE" id="PS00107">
    <property type="entry name" value="PROTEIN_KINASE_ATP"/>
    <property type="match status" value="1"/>
</dbReference>
<evidence type="ECO:0000256" key="6">
    <source>
        <dbReference type="ARBA" id="ARBA00022777"/>
    </source>
</evidence>